<feature type="region of interest" description="Disordered" evidence="6">
    <location>
        <begin position="314"/>
        <end position="348"/>
    </location>
</feature>
<feature type="compositionally biased region" description="Polar residues" evidence="6">
    <location>
        <begin position="314"/>
        <end position="343"/>
    </location>
</feature>
<evidence type="ECO:0000259" key="7">
    <source>
        <dbReference type="PROSITE" id="PS50048"/>
    </source>
</evidence>
<feature type="domain" description="Zn(2)-C6 fungal-type" evidence="7">
    <location>
        <begin position="129"/>
        <end position="163"/>
    </location>
</feature>
<dbReference type="GeneID" id="28771037"/>
<evidence type="ECO:0000256" key="1">
    <source>
        <dbReference type="ARBA" id="ARBA00022723"/>
    </source>
</evidence>
<dbReference type="CDD" id="cd00067">
    <property type="entry name" value="GAL4"/>
    <property type="match status" value="1"/>
</dbReference>
<evidence type="ECO:0000313" key="9">
    <source>
        <dbReference type="Proteomes" id="UP000077069"/>
    </source>
</evidence>
<feature type="compositionally biased region" description="Low complexity" evidence="6">
    <location>
        <begin position="248"/>
        <end position="282"/>
    </location>
</feature>
<dbReference type="PANTHER" id="PTHR31668:SF26">
    <property type="entry name" value="GLUCOSE TRANSPORT TRANSCRIPTION REGULATOR RGT1-RELATED"/>
    <property type="match status" value="1"/>
</dbReference>
<evidence type="ECO:0000256" key="2">
    <source>
        <dbReference type="ARBA" id="ARBA00023015"/>
    </source>
</evidence>
<keyword evidence="9" id="KW-1185">Reference proteome</keyword>
<dbReference type="Gene3D" id="4.10.240.10">
    <property type="entry name" value="Zn(2)-C6 fungal-type DNA-binding domain"/>
    <property type="match status" value="1"/>
</dbReference>
<keyword evidence="2" id="KW-0805">Transcription regulation</keyword>
<feature type="region of interest" description="Disordered" evidence="6">
    <location>
        <begin position="172"/>
        <end position="288"/>
    </location>
</feature>
<dbReference type="Proteomes" id="UP000077069">
    <property type="component" value="Unassembled WGS sequence"/>
</dbReference>
<reference evidence="8 9" key="1">
    <citation type="submission" date="2016-05" db="EMBL/GenBank/DDBJ databases">
        <title>Comparative analysis of secretome profiles of manganese(II)-oxidizing ascomycete fungi.</title>
        <authorList>
            <consortium name="DOE Joint Genome Institute"/>
            <person name="Zeiner C.A."/>
            <person name="Purvine S.O."/>
            <person name="Zink E.M."/>
            <person name="Wu S."/>
            <person name="Pasa-Tolic L."/>
            <person name="Chaput D.L."/>
            <person name="Haridas S."/>
            <person name="Grigoriev I.V."/>
            <person name="Santelli C.M."/>
            <person name="Hansel C.M."/>
        </authorList>
    </citation>
    <scope>NUCLEOTIDE SEQUENCE [LARGE SCALE GENOMIC DNA]</scope>
    <source>
        <strain evidence="8 9">AP3s5-JAC2a</strain>
    </source>
</reference>
<dbReference type="RefSeq" id="XP_018035511.1">
    <property type="nucleotide sequence ID" value="XM_018187551.1"/>
</dbReference>
<dbReference type="GO" id="GO:0000981">
    <property type="term" value="F:DNA-binding transcription factor activity, RNA polymerase II-specific"/>
    <property type="evidence" value="ECO:0007669"/>
    <property type="project" value="InterPro"/>
</dbReference>
<sequence length="465" mass="50216">MAVGVERRAEIVAAKLDHALLLQPVSNAMSYNPLAQPSGAGFPISETTSPEILDERPDYYSAQTDQAAETSPQQQLLKKRRASKDKATVIRRSSSTPHMRNLALGAASELSPTGDKRRNKLGYHRTSVACGHCRRRKIRCLVANDEVTGRCANCIRLKKECNFYPVDQTPEQSRAQAGAAKEANGVAPSPSNISSPRHAVSVTGSKVDEFRPPFPGNLSTNSGSRYDVSSESDSDAHHITPSSGMPVQQPGYGYPQPIDTQWPPSTTFLPSSSVSESPSSSTGYWRPSPTTASTVFGSESNVSSVHTPATLQSASSTMSFGNHQEHQNWAPQNFQPPSRSMSYGNIEGLPQHFQNQPLGVPSHEYRRAAPYPFPTTLDTSPAAIHSTTLGPHSSAPLSAPIISGNPYNYPPPWNPYHGGQNPGPEGPVQSRPIGGHWYTEPGHLGQVQEEGAPPMTYSHHGMSHF</sequence>
<dbReference type="InParanoid" id="A0A177CCU9"/>
<dbReference type="GO" id="GO:0008270">
    <property type="term" value="F:zinc ion binding"/>
    <property type="evidence" value="ECO:0007669"/>
    <property type="project" value="InterPro"/>
</dbReference>
<keyword evidence="3" id="KW-0238">DNA-binding</keyword>
<keyword evidence="1" id="KW-0479">Metal-binding</keyword>
<dbReference type="PANTHER" id="PTHR31668">
    <property type="entry name" value="GLUCOSE TRANSPORT TRANSCRIPTION REGULATOR RGT1-RELATED-RELATED"/>
    <property type="match status" value="1"/>
</dbReference>
<organism evidence="8 9">
    <name type="scientific">Paraphaeosphaeria sporulosa</name>
    <dbReference type="NCBI Taxonomy" id="1460663"/>
    <lineage>
        <taxon>Eukaryota</taxon>
        <taxon>Fungi</taxon>
        <taxon>Dikarya</taxon>
        <taxon>Ascomycota</taxon>
        <taxon>Pezizomycotina</taxon>
        <taxon>Dothideomycetes</taxon>
        <taxon>Pleosporomycetidae</taxon>
        <taxon>Pleosporales</taxon>
        <taxon>Massarineae</taxon>
        <taxon>Didymosphaeriaceae</taxon>
        <taxon>Paraphaeosphaeria</taxon>
    </lineage>
</organism>
<evidence type="ECO:0000256" key="5">
    <source>
        <dbReference type="ARBA" id="ARBA00023242"/>
    </source>
</evidence>
<feature type="region of interest" description="Disordered" evidence="6">
    <location>
        <begin position="61"/>
        <end position="120"/>
    </location>
</feature>
<dbReference type="SUPFAM" id="SSF57701">
    <property type="entry name" value="Zn2/Cys6 DNA-binding domain"/>
    <property type="match status" value="1"/>
</dbReference>
<dbReference type="PROSITE" id="PS50048">
    <property type="entry name" value="ZN2_CY6_FUNGAL_2"/>
    <property type="match status" value="1"/>
</dbReference>
<accession>A0A177CCU9</accession>
<feature type="region of interest" description="Disordered" evidence="6">
    <location>
        <begin position="413"/>
        <end position="465"/>
    </location>
</feature>
<dbReference type="SMART" id="SM00066">
    <property type="entry name" value="GAL4"/>
    <property type="match status" value="1"/>
</dbReference>
<evidence type="ECO:0000256" key="3">
    <source>
        <dbReference type="ARBA" id="ARBA00023125"/>
    </source>
</evidence>
<gene>
    <name evidence="8" type="ORF">CC84DRAFT_828624</name>
</gene>
<evidence type="ECO:0000256" key="4">
    <source>
        <dbReference type="ARBA" id="ARBA00023163"/>
    </source>
</evidence>
<evidence type="ECO:0000313" key="8">
    <source>
        <dbReference type="EMBL" id="OAG05146.1"/>
    </source>
</evidence>
<feature type="compositionally biased region" description="Polar residues" evidence="6">
    <location>
        <begin position="61"/>
        <end position="76"/>
    </location>
</feature>
<dbReference type="AlphaFoldDB" id="A0A177CCU9"/>
<feature type="compositionally biased region" description="Polar residues" evidence="6">
    <location>
        <begin position="217"/>
        <end position="231"/>
    </location>
</feature>
<dbReference type="EMBL" id="KV441553">
    <property type="protein sequence ID" value="OAG05146.1"/>
    <property type="molecule type" value="Genomic_DNA"/>
</dbReference>
<keyword evidence="4" id="KW-0804">Transcription</keyword>
<keyword evidence="5" id="KW-0539">Nucleus</keyword>
<dbReference type="InterPro" id="IPR001138">
    <property type="entry name" value="Zn2Cys6_DnaBD"/>
</dbReference>
<protein>
    <recommendedName>
        <fullName evidence="7">Zn(2)-C6 fungal-type domain-containing protein</fullName>
    </recommendedName>
</protein>
<dbReference type="GO" id="GO:0003677">
    <property type="term" value="F:DNA binding"/>
    <property type="evidence" value="ECO:0007669"/>
    <property type="project" value="UniProtKB-KW"/>
</dbReference>
<dbReference type="STRING" id="1460663.A0A177CCU9"/>
<name>A0A177CCU9_9PLEO</name>
<dbReference type="PROSITE" id="PS00463">
    <property type="entry name" value="ZN2_CY6_FUNGAL_1"/>
    <property type="match status" value="1"/>
</dbReference>
<evidence type="ECO:0000256" key="6">
    <source>
        <dbReference type="SAM" id="MobiDB-lite"/>
    </source>
</evidence>
<proteinExistence type="predicted"/>
<dbReference type="InterPro" id="IPR050797">
    <property type="entry name" value="Carb_Metab_Trans_Reg"/>
</dbReference>
<dbReference type="InterPro" id="IPR036864">
    <property type="entry name" value="Zn2-C6_fun-type_DNA-bd_sf"/>
</dbReference>
<dbReference type="OrthoDB" id="4150019at2759"/>
<dbReference type="Pfam" id="PF00172">
    <property type="entry name" value="Zn_clus"/>
    <property type="match status" value="1"/>
</dbReference>